<name>A0A377PX36_9HELI</name>
<evidence type="ECO:0000313" key="5">
    <source>
        <dbReference type="Proteomes" id="UP000255139"/>
    </source>
</evidence>
<dbReference type="EMBL" id="UGJE01000002">
    <property type="protein sequence ID" value="STQ87070.1"/>
    <property type="molecule type" value="Genomic_DNA"/>
</dbReference>
<dbReference type="STRING" id="216.LS73_04735"/>
<evidence type="ECO:0000256" key="1">
    <source>
        <dbReference type="SAM" id="Phobius"/>
    </source>
</evidence>
<evidence type="ECO:0000313" key="4">
    <source>
        <dbReference type="Proteomes" id="UP000029922"/>
    </source>
</evidence>
<reference evidence="2 5" key="2">
    <citation type="submission" date="2018-06" db="EMBL/GenBank/DDBJ databases">
        <authorList>
            <consortium name="Pathogen Informatics"/>
            <person name="Doyle S."/>
        </authorList>
    </citation>
    <scope>NUCLEOTIDE SEQUENCE [LARGE SCALE GENOMIC DNA]</scope>
    <source>
        <strain evidence="2 5">NCTC12714</strain>
    </source>
</reference>
<dbReference type="EMBL" id="JRPD02000012">
    <property type="protein sequence ID" value="TLD99997.1"/>
    <property type="molecule type" value="Genomic_DNA"/>
</dbReference>
<gene>
    <name evidence="3" type="ORF">LS73_006065</name>
    <name evidence="2" type="ORF">NCTC12714_01886</name>
</gene>
<dbReference type="Proteomes" id="UP000255139">
    <property type="component" value="Unassembled WGS sequence"/>
</dbReference>
<feature type="transmembrane region" description="Helical" evidence="1">
    <location>
        <begin position="125"/>
        <end position="143"/>
    </location>
</feature>
<evidence type="ECO:0000313" key="2">
    <source>
        <dbReference type="EMBL" id="STQ87070.1"/>
    </source>
</evidence>
<dbReference type="RefSeq" id="WP_052089594.1">
    <property type="nucleotide sequence ID" value="NZ_FZML01000030.1"/>
</dbReference>
<feature type="transmembrane region" description="Helical" evidence="1">
    <location>
        <begin position="85"/>
        <end position="104"/>
    </location>
</feature>
<keyword evidence="1" id="KW-1133">Transmembrane helix</keyword>
<organism evidence="2 5">
    <name type="scientific">Helicobacter muridarum</name>
    <dbReference type="NCBI Taxonomy" id="216"/>
    <lineage>
        <taxon>Bacteria</taxon>
        <taxon>Pseudomonadati</taxon>
        <taxon>Campylobacterota</taxon>
        <taxon>Epsilonproteobacteria</taxon>
        <taxon>Campylobacterales</taxon>
        <taxon>Helicobacteraceae</taxon>
        <taxon>Helicobacter</taxon>
    </lineage>
</organism>
<keyword evidence="5" id="KW-1185">Reference proteome</keyword>
<keyword evidence="1" id="KW-0472">Membrane</keyword>
<dbReference type="OrthoDB" id="5329781at2"/>
<protein>
    <submittedName>
        <fullName evidence="2">TerC family integral membrane protein</fullName>
    </submittedName>
</protein>
<sequence>MDIDDIVISGTQGYLQGIFIHEIFACLLLLPYIAYLYVLFLSKTFLQLNHKVFLIMPITLLLLSVALSSGIFLLAMRGFESDIKIASMIMLFIIFISGEIYRIRTLRKSKTSRQGMQKYVKQCKIIYITFLMLHIACIAWYKLAL</sequence>
<accession>A0A377PX36</accession>
<evidence type="ECO:0000313" key="3">
    <source>
        <dbReference type="EMBL" id="TLD99997.1"/>
    </source>
</evidence>
<feature type="transmembrane region" description="Helical" evidence="1">
    <location>
        <begin position="18"/>
        <end position="40"/>
    </location>
</feature>
<feature type="transmembrane region" description="Helical" evidence="1">
    <location>
        <begin position="52"/>
        <end position="73"/>
    </location>
</feature>
<reference evidence="3 4" key="1">
    <citation type="journal article" date="2014" name="Genome Announc.">
        <title>Draft genome sequences of eight enterohepatic helicobacter species isolated from both laboratory and wild rodents.</title>
        <authorList>
            <person name="Sheh A."/>
            <person name="Shen Z."/>
            <person name="Fox J.G."/>
        </authorList>
    </citation>
    <scope>NUCLEOTIDE SEQUENCE [LARGE SCALE GENOMIC DNA]</scope>
    <source>
        <strain evidence="3 4">ST1</strain>
    </source>
</reference>
<keyword evidence="1" id="KW-0812">Transmembrane</keyword>
<dbReference type="Proteomes" id="UP000029922">
    <property type="component" value="Unassembled WGS sequence"/>
</dbReference>
<proteinExistence type="predicted"/>
<dbReference type="AlphaFoldDB" id="A0A377PX36"/>